<keyword evidence="2" id="KW-0217">Developmental protein</keyword>
<feature type="compositionally biased region" description="Low complexity" evidence="14">
    <location>
        <begin position="22"/>
        <end position="45"/>
    </location>
</feature>
<keyword evidence="3" id="KW-0221">Differentiation</keyword>
<feature type="region of interest" description="Disordered" evidence="14">
    <location>
        <begin position="165"/>
        <end position="192"/>
    </location>
</feature>
<dbReference type="GO" id="GO:0000122">
    <property type="term" value="P:negative regulation of transcription by RNA polymerase II"/>
    <property type="evidence" value="ECO:0007669"/>
    <property type="project" value="EnsemblMetazoa"/>
</dbReference>
<dbReference type="GO" id="GO:0003700">
    <property type="term" value="F:DNA-binding transcription factor activity"/>
    <property type="evidence" value="ECO:0007669"/>
    <property type="project" value="EnsemblMetazoa"/>
</dbReference>
<evidence type="ECO:0000256" key="9">
    <source>
        <dbReference type="ARBA" id="ARBA00023242"/>
    </source>
</evidence>
<dbReference type="GO" id="GO:0090090">
    <property type="term" value="P:negative regulation of canonical Wnt signaling pathway"/>
    <property type="evidence" value="ECO:0007669"/>
    <property type="project" value="EnsemblMetazoa"/>
</dbReference>
<dbReference type="PANTHER" id="PTHR46799:SF1">
    <property type="entry name" value="HOMEOBOX PROTEIN UNC-4 HOMOLOG"/>
    <property type="match status" value="1"/>
</dbReference>
<dbReference type="PROSITE" id="PS50071">
    <property type="entry name" value="HOMEOBOX_2"/>
    <property type="match status" value="1"/>
</dbReference>
<dbReference type="SUPFAM" id="SSF46689">
    <property type="entry name" value="Homeodomain-like"/>
    <property type="match status" value="1"/>
</dbReference>
<evidence type="ECO:0000256" key="5">
    <source>
        <dbReference type="ARBA" id="ARBA00023015"/>
    </source>
</evidence>
<dbReference type="AlphaFoldDB" id="A0A8R1TKW3"/>
<evidence type="ECO:0000259" key="15">
    <source>
        <dbReference type="PROSITE" id="PS50071"/>
    </source>
</evidence>
<dbReference type="EMBL" id="CMVM020000350">
    <property type="status" value="NOT_ANNOTATED_CDS"/>
    <property type="molecule type" value="Genomic_DNA"/>
</dbReference>
<keyword evidence="5" id="KW-0805">Transcription regulation</keyword>
<dbReference type="GO" id="GO:0048489">
    <property type="term" value="P:synaptic vesicle transport"/>
    <property type="evidence" value="ECO:0007669"/>
    <property type="project" value="EnsemblMetazoa"/>
</dbReference>
<feature type="domain" description="Homeobox" evidence="15">
    <location>
        <begin position="97"/>
        <end position="157"/>
    </location>
</feature>
<accession>A0A8R1TKW3</accession>
<dbReference type="GO" id="GO:0030424">
    <property type="term" value="C:axon"/>
    <property type="evidence" value="ECO:0007669"/>
    <property type="project" value="EnsemblMetazoa"/>
</dbReference>
<dbReference type="SMART" id="SM00389">
    <property type="entry name" value="HOX"/>
    <property type="match status" value="1"/>
</dbReference>
<dbReference type="GO" id="GO:0040011">
    <property type="term" value="P:locomotion"/>
    <property type="evidence" value="ECO:0007669"/>
    <property type="project" value="EnsemblMetazoa"/>
</dbReference>
<evidence type="ECO:0000256" key="11">
    <source>
        <dbReference type="ARBA" id="ARBA00069290"/>
    </source>
</evidence>
<dbReference type="GO" id="GO:0050807">
    <property type="term" value="P:regulation of synapse organization"/>
    <property type="evidence" value="ECO:0007669"/>
    <property type="project" value="EnsemblMetazoa"/>
</dbReference>
<dbReference type="InterPro" id="IPR001356">
    <property type="entry name" value="HD"/>
</dbReference>
<comment type="similarity">
    <text evidence="10">Belongs to the paired homeobox family. Unc-4 subfamily.</text>
</comment>
<dbReference type="GO" id="GO:0005634">
    <property type="term" value="C:nucleus"/>
    <property type="evidence" value="ECO:0007669"/>
    <property type="project" value="UniProtKB-SubCell"/>
</dbReference>
<evidence type="ECO:0000256" key="2">
    <source>
        <dbReference type="ARBA" id="ARBA00022473"/>
    </source>
</evidence>
<evidence type="ECO:0000256" key="3">
    <source>
        <dbReference type="ARBA" id="ARBA00022782"/>
    </source>
</evidence>
<evidence type="ECO:0000256" key="6">
    <source>
        <dbReference type="ARBA" id="ARBA00023125"/>
    </source>
</evidence>
<evidence type="ECO:0000256" key="13">
    <source>
        <dbReference type="RuleBase" id="RU000682"/>
    </source>
</evidence>
<evidence type="ECO:0000256" key="14">
    <source>
        <dbReference type="SAM" id="MobiDB-lite"/>
    </source>
</evidence>
<dbReference type="GO" id="GO:1990837">
    <property type="term" value="F:sequence-specific double-stranded DNA binding"/>
    <property type="evidence" value="ECO:0007669"/>
    <property type="project" value="TreeGrafter"/>
</dbReference>
<dbReference type="PANTHER" id="PTHR46799">
    <property type="entry name" value="HOMEOBOX PROTEIN UNC-4 HOMOLOG"/>
    <property type="match status" value="1"/>
</dbReference>
<evidence type="ECO:0000256" key="4">
    <source>
        <dbReference type="ARBA" id="ARBA00022902"/>
    </source>
</evidence>
<dbReference type="GO" id="GO:0008039">
    <property type="term" value="P:synaptic target recognition"/>
    <property type="evidence" value="ECO:0007669"/>
    <property type="project" value="EnsemblMetazoa"/>
</dbReference>
<name>A0A8R1TKW3_ONCVO</name>
<feature type="compositionally biased region" description="Basic and acidic residues" evidence="14">
    <location>
        <begin position="51"/>
        <end position="68"/>
    </location>
</feature>
<keyword evidence="6 12" id="KW-0238">DNA-binding</keyword>
<dbReference type="GO" id="GO:0001708">
    <property type="term" value="P:cell fate specification"/>
    <property type="evidence" value="ECO:0007669"/>
    <property type="project" value="EnsemblMetazoa"/>
</dbReference>
<keyword evidence="9 12" id="KW-0539">Nucleus</keyword>
<keyword evidence="4" id="KW-0524">Neurogenesis</keyword>
<evidence type="ECO:0000256" key="1">
    <source>
        <dbReference type="ARBA" id="ARBA00004123"/>
    </source>
</evidence>
<proteinExistence type="inferred from homology"/>
<sequence>MLAPIDMQQFWKECWKMQQQLSQGNLSTTQQSTSSNESEVASSHSLTPDTTRNDNHSMTDQDSHEKLPQNHSQQLQFSALPDVDCKNSKKNSDKLDCKKRRVRTNFTSWQLEELENTFETSHYPDVFMREALALRLDLLESRVQVWFQNRRAKWHKREQLRKAAQQRTQNFISDTSGNAKSSTASENEAKNSENITLPKNKTFFIDSLLTASRVPRGRRPNAKYPRVQACKSMSPFMLPLFPITQPAGITIRENTPPLLPFSSPSSLSLSSEELVEKQIVHQ</sequence>
<evidence type="ECO:0000313" key="17">
    <source>
        <dbReference type="Proteomes" id="UP000024404"/>
    </source>
</evidence>
<evidence type="ECO:0000256" key="7">
    <source>
        <dbReference type="ARBA" id="ARBA00023155"/>
    </source>
</evidence>
<dbReference type="CDD" id="cd00086">
    <property type="entry name" value="homeodomain"/>
    <property type="match status" value="1"/>
</dbReference>
<dbReference type="Gene3D" id="1.10.10.60">
    <property type="entry name" value="Homeodomain-like"/>
    <property type="match status" value="1"/>
</dbReference>
<organism evidence="16 17">
    <name type="scientific">Onchocerca volvulus</name>
    <dbReference type="NCBI Taxonomy" id="6282"/>
    <lineage>
        <taxon>Eukaryota</taxon>
        <taxon>Metazoa</taxon>
        <taxon>Ecdysozoa</taxon>
        <taxon>Nematoda</taxon>
        <taxon>Chromadorea</taxon>
        <taxon>Rhabditida</taxon>
        <taxon>Spirurina</taxon>
        <taxon>Spiruromorpha</taxon>
        <taxon>Filarioidea</taxon>
        <taxon>Onchocercidae</taxon>
        <taxon>Onchocerca</taxon>
    </lineage>
</organism>
<reference evidence="16" key="2">
    <citation type="submission" date="2022-06" db="UniProtKB">
        <authorList>
            <consortium name="EnsemblMetazoa"/>
        </authorList>
    </citation>
    <scope>IDENTIFICATION</scope>
</reference>
<dbReference type="GO" id="GO:0050770">
    <property type="term" value="P:regulation of axonogenesis"/>
    <property type="evidence" value="ECO:0007669"/>
    <property type="project" value="EnsemblMetazoa"/>
</dbReference>
<keyword evidence="8" id="KW-0804">Transcription</keyword>
<evidence type="ECO:0000256" key="8">
    <source>
        <dbReference type="ARBA" id="ARBA00023163"/>
    </source>
</evidence>
<keyword evidence="7 12" id="KW-0371">Homeobox</keyword>
<evidence type="ECO:0000313" key="16">
    <source>
        <dbReference type="EnsemblMetazoa" id="OVOC11296.1"/>
    </source>
</evidence>
<dbReference type="FunFam" id="1.10.10.60:FF:000057">
    <property type="entry name" value="Short stature homeobox 2"/>
    <property type="match status" value="1"/>
</dbReference>
<evidence type="ECO:0000256" key="12">
    <source>
        <dbReference type="PROSITE-ProRule" id="PRU00108"/>
    </source>
</evidence>
<reference evidence="17" key="1">
    <citation type="submission" date="2013-10" db="EMBL/GenBank/DDBJ databases">
        <title>Genome sequencing of Onchocerca volvulus.</title>
        <authorList>
            <person name="Cotton J."/>
            <person name="Tsai J."/>
            <person name="Stanley E."/>
            <person name="Tracey A."/>
            <person name="Holroyd N."/>
            <person name="Lustigman S."/>
            <person name="Berriman M."/>
        </authorList>
    </citation>
    <scope>NUCLEOTIDE SEQUENCE</scope>
</reference>
<dbReference type="EnsemblMetazoa" id="OVOC11296.1">
    <property type="protein sequence ID" value="OVOC11296.1"/>
    <property type="gene ID" value="WBGene00248105"/>
</dbReference>
<evidence type="ECO:0000256" key="10">
    <source>
        <dbReference type="ARBA" id="ARBA00038351"/>
    </source>
</evidence>
<dbReference type="Pfam" id="PF00046">
    <property type="entry name" value="Homeodomain"/>
    <property type="match status" value="1"/>
</dbReference>
<feature type="DNA-binding region" description="Homeobox" evidence="12">
    <location>
        <begin position="99"/>
        <end position="158"/>
    </location>
</feature>
<dbReference type="Proteomes" id="UP000024404">
    <property type="component" value="Unassembled WGS sequence"/>
</dbReference>
<feature type="region of interest" description="Disordered" evidence="14">
    <location>
        <begin position="22"/>
        <end position="72"/>
    </location>
</feature>
<keyword evidence="17" id="KW-1185">Reference proteome</keyword>
<protein>
    <recommendedName>
        <fullName evidence="11">Homeobox protein unc-4</fullName>
    </recommendedName>
</protein>
<comment type="subcellular location">
    <subcellularLocation>
        <location evidence="1 12 13">Nucleus</location>
    </subcellularLocation>
</comment>
<dbReference type="InterPro" id="IPR009057">
    <property type="entry name" value="Homeodomain-like_sf"/>
</dbReference>
<dbReference type="GO" id="GO:0007416">
    <property type="term" value="P:synapse assembly"/>
    <property type="evidence" value="ECO:0007669"/>
    <property type="project" value="EnsemblMetazoa"/>
</dbReference>